<dbReference type="Pfam" id="PF01693">
    <property type="entry name" value="Cauli_VI"/>
    <property type="match status" value="1"/>
</dbReference>
<dbReference type="Gene3D" id="3.30.420.10">
    <property type="entry name" value="Ribonuclease H-like superfamily/Ribonuclease H"/>
    <property type="match status" value="1"/>
</dbReference>
<dbReference type="PROSITE" id="PS50879">
    <property type="entry name" value="RNASE_H_1"/>
    <property type="match status" value="1"/>
</dbReference>
<dbReference type="Gene3D" id="3.40.970.10">
    <property type="entry name" value="Ribonuclease H1, N-terminal domain"/>
    <property type="match status" value="1"/>
</dbReference>
<dbReference type="SUPFAM" id="SSF53098">
    <property type="entry name" value="Ribonuclease H-like"/>
    <property type="match status" value="1"/>
</dbReference>
<dbReference type="InterPro" id="IPR036397">
    <property type="entry name" value="RNaseH_sf"/>
</dbReference>
<accession>A0A2M9AAY2</accession>
<dbReference type="InterPro" id="IPR012337">
    <property type="entry name" value="RNaseH-like_sf"/>
</dbReference>
<evidence type="ECO:0000313" key="4">
    <source>
        <dbReference type="Proteomes" id="UP000231134"/>
    </source>
</evidence>
<dbReference type="InterPro" id="IPR037056">
    <property type="entry name" value="RNase_H1_N_sf"/>
</dbReference>
<feature type="region of interest" description="Disordered" evidence="1">
    <location>
        <begin position="196"/>
        <end position="249"/>
    </location>
</feature>
<organism evidence="3 4">
    <name type="scientific">Hallerella succinigenes</name>
    <dbReference type="NCBI Taxonomy" id="1896222"/>
    <lineage>
        <taxon>Bacteria</taxon>
        <taxon>Pseudomonadati</taxon>
        <taxon>Fibrobacterota</taxon>
        <taxon>Fibrobacteria</taxon>
        <taxon>Fibrobacterales</taxon>
        <taxon>Fibrobacteraceae</taxon>
        <taxon>Hallerella</taxon>
    </lineage>
</organism>
<dbReference type="GO" id="GO:0004523">
    <property type="term" value="F:RNA-DNA hybrid ribonuclease activity"/>
    <property type="evidence" value="ECO:0007669"/>
    <property type="project" value="InterPro"/>
</dbReference>
<comment type="caution">
    <text evidence="3">The sequence shown here is derived from an EMBL/GenBank/DDBJ whole genome shotgun (WGS) entry which is preliminary data.</text>
</comment>
<name>A0A2M9AAY2_9BACT</name>
<dbReference type="SUPFAM" id="SSF55658">
    <property type="entry name" value="L9 N-domain-like"/>
    <property type="match status" value="1"/>
</dbReference>
<evidence type="ECO:0000313" key="3">
    <source>
        <dbReference type="EMBL" id="PJJ42773.1"/>
    </source>
</evidence>
<proteinExistence type="predicted"/>
<evidence type="ECO:0000259" key="2">
    <source>
        <dbReference type="PROSITE" id="PS50879"/>
    </source>
</evidence>
<dbReference type="Pfam" id="PF00075">
    <property type="entry name" value="RNase_H"/>
    <property type="match status" value="1"/>
</dbReference>
<reference evidence="3 4" key="1">
    <citation type="submission" date="2017-11" db="EMBL/GenBank/DDBJ databases">
        <title>Animal gut microbial communities from fecal samples from Wisconsin, USA.</title>
        <authorList>
            <person name="Neumann A."/>
        </authorList>
    </citation>
    <scope>NUCLEOTIDE SEQUENCE [LARGE SCALE GENOMIC DNA]</scope>
    <source>
        <strain evidence="3 4">UWS3</strain>
    </source>
</reference>
<protein>
    <submittedName>
        <fullName evidence="3">Ribonuclease HI</fullName>
    </submittedName>
</protein>
<keyword evidence="4" id="KW-1185">Reference proteome</keyword>
<dbReference type="RefSeq" id="WP_241899568.1">
    <property type="nucleotide sequence ID" value="NZ_PGEX01000001.1"/>
</dbReference>
<dbReference type="InterPro" id="IPR011320">
    <property type="entry name" value="RNase_H1_N"/>
</dbReference>
<dbReference type="EMBL" id="PGEX01000001">
    <property type="protein sequence ID" value="PJJ42773.1"/>
    <property type="molecule type" value="Genomic_DNA"/>
</dbReference>
<dbReference type="AlphaFoldDB" id="A0A2M9AAY2"/>
<dbReference type="InterPro" id="IPR009027">
    <property type="entry name" value="Ribosomal_bL9/RNase_H1_N"/>
</dbReference>
<dbReference type="GO" id="GO:0003676">
    <property type="term" value="F:nucleic acid binding"/>
    <property type="evidence" value="ECO:0007669"/>
    <property type="project" value="InterPro"/>
</dbReference>
<gene>
    <name evidence="3" type="ORF">BGX16_2818</name>
</gene>
<feature type="compositionally biased region" description="Low complexity" evidence="1">
    <location>
        <begin position="196"/>
        <end position="215"/>
    </location>
</feature>
<dbReference type="CDD" id="cd09277">
    <property type="entry name" value="RNase_HI_bacteria_like"/>
    <property type="match status" value="1"/>
</dbReference>
<feature type="domain" description="RNase H type-1" evidence="2">
    <location>
        <begin position="53"/>
        <end position="185"/>
    </location>
</feature>
<dbReference type="InterPro" id="IPR002156">
    <property type="entry name" value="RNaseH_domain"/>
</dbReference>
<dbReference type="Proteomes" id="UP000231134">
    <property type="component" value="Unassembled WGS sequence"/>
</dbReference>
<sequence>MKFYAIKSPSVQKIVTSWLECEKLTHGVKGCLFKSFATREDAESWLSGVSEIHGEGLRIYVDGSFTPDFDRAGWAFIAVENDKQIGAENGVTDLPAESRNIDGELTASLHALAWLKRMGKTGVICHDYEGIARWAKGEWKANKPIAIRYKEAVKEFPNAKFEKVPAHSGVKWNEAVDQLAKKAIADCKAREKAAKAAKTAKPATPAAAKPVVKTVENSAPTKTVKKEVPAQTKTPERMPSPGESLDLFG</sequence>
<evidence type="ECO:0000256" key="1">
    <source>
        <dbReference type="SAM" id="MobiDB-lite"/>
    </source>
</evidence>